<organism evidence="2 3">
    <name type="scientific">Paractinoplanes toevensis</name>
    <dbReference type="NCBI Taxonomy" id="571911"/>
    <lineage>
        <taxon>Bacteria</taxon>
        <taxon>Bacillati</taxon>
        <taxon>Actinomycetota</taxon>
        <taxon>Actinomycetes</taxon>
        <taxon>Micromonosporales</taxon>
        <taxon>Micromonosporaceae</taxon>
        <taxon>Paractinoplanes</taxon>
    </lineage>
</organism>
<keyword evidence="3" id="KW-1185">Reference proteome</keyword>
<accession>A0A919W6Z3</accession>
<comment type="caution">
    <text evidence="2">The sequence shown here is derived from an EMBL/GenBank/DDBJ whole genome shotgun (WGS) entry which is preliminary data.</text>
</comment>
<name>A0A919W6Z3_9ACTN</name>
<dbReference type="EMBL" id="BOQN01000095">
    <property type="protein sequence ID" value="GIM95555.1"/>
    <property type="molecule type" value="Genomic_DNA"/>
</dbReference>
<gene>
    <name evidence="2" type="ORF">Ato02nite_073480</name>
</gene>
<protein>
    <submittedName>
        <fullName evidence="2">Uncharacterized protein</fullName>
    </submittedName>
</protein>
<dbReference type="Proteomes" id="UP000677082">
    <property type="component" value="Unassembled WGS sequence"/>
</dbReference>
<evidence type="ECO:0000313" key="3">
    <source>
        <dbReference type="Proteomes" id="UP000677082"/>
    </source>
</evidence>
<reference evidence="2 3" key="1">
    <citation type="submission" date="2021-03" db="EMBL/GenBank/DDBJ databases">
        <title>Whole genome shotgun sequence of Actinoplanes toevensis NBRC 105298.</title>
        <authorList>
            <person name="Komaki H."/>
            <person name="Tamura T."/>
        </authorList>
    </citation>
    <scope>NUCLEOTIDE SEQUENCE [LARGE SCALE GENOMIC DNA]</scope>
    <source>
        <strain evidence="2 3">NBRC 105298</strain>
    </source>
</reference>
<feature type="region of interest" description="Disordered" evidence="1">
    <location>
        <begin position="27"/>
        <end position="86"/>
    </location>
</feature>
<dbReference type="AlphaFoldDB" id="A0A919W6Z3"/>
<feature type="compositionally biased region" description="Low complexity" evidence="1">
    <location>
        <begin position="64"/>
        <end position="74"/>
    </location>
</feature>
<proteinExistence type="predicted"/>
<sequence length="86" mass="8813">MVCSTNFCPSTLDTMLRPFASTGAGRHGVPVGGDGMSRIPAISSAGERNAGDEVAPDSIRHSAKANTAKAVARARPNRGRAGMDTT</sequence>
<evidence type="ECO:0000313" key="2">
    <source>
        <dbReference type="EMBL" id="GIM95555.1"/>
    </source>
</evidence>
<evidence type="ECO:0000256" key="1">
    <source>
        <dbReference type="SAM" id="MobiDB-lite"/>
    </source>
</evidence>